<evidence type="ECO:0000313" key="1">
    <source>
        <dbReference type="EMBL" id="MCI0752229.1"/>
    </source>
</evidence>
<dbReference type="PANTHER" id="PTHR13812">
    <property type="entry name" value="KETIMINE REDUCTASE MU-CRYSTALLIN"/>
    <property type="match status" value="1"/>
</dbReference>
<name>A0ABS9W0V9_9PROT</name>
<dbReference type="Gene3D" id="3.40.50.720">
    <property type="entry name" value="NAD(P)-binding Rossmann-like Domain"/>
    <property type="match status" value="1"/>
</dbReference>
<dbReference type="NCBIfam" id="NF004793">
    <property type="entry name" value="PRK06141.1"/>
    <property type="match status" value="1"/>
</dbReference>
<sequence length="318" mass="33056">MQPAHALPVRDAAGVAAALPFDRLVPALRAAFAAGAEAPRRHQHSIARPGGPDATLLLMPAWQQDGFLGVKLVNVFPGNAAQGLPALHSTYVLSDGRTGRPVALLDGNEITGRRTVATSALAASFLARPDAGSLLLVGAGHIAGMTAAAMRTVRPIRRVRVWNPSPARAERLVAQLRGEGFEAETAAELRDAVAAADIISCATLATEPLVRGEWLRPGQHLDLVGSFRPTMREADTEAVRRAAVFVDSEVALEESGDLTEPLREGALRPEGVVTLAALCRGEHPGRTDAAGLTLFKSVGTALADLAAATLVETGAGPG</sequence>
<evidence type="ECO:0000313" key="2">
    <source>
        <dbReference type="Proteomes" id="UP001201985"/>
    </source>
</evidence>
<organism evidence="1 2">
    <name type="scientific">Teichococcus vastitatis</name>
    <dbReference type="NCBI Taxonomy" id="2307076"/>
    <lineage>
        <taxon>Bacteria</taxon>
        <taxon>Pseudomonadati</taxon>
        <taxon>Pseudomonadota</taxon>
        <taxon>Alphaproteobacteria</taxon>
        <taxon>Acetobacterales</taxon>
        <taxon>Roseomonadaceae</taxon>
        <taxon>Roseomonas</taxon>
    </lineage>
</organism>
<dbReference type="Proteomes" id="UP001201985">
    <property type="component" value="Unassembled WGS sequence"/>
</dbReference>
<protein>
    <submittedName>
        <fullName evidence="1">Ornithine cyclodeaminase family protein</fullName>
    </submittedName>
</protein>
<proteinExistence type="predicted"/>
<dbReference type="Pfam" id="PF02423">
    <property type="entry name" value="OCD_Mu_crystall"/>
    <property type="match status" value="1"/>
</dbReference>
<keyword evidence="2" id="KW-1185">Reference proteome</keyword>
<dbReference type="SUPFAM" id="SSF51735">
    <property type="entry name" value="NAD(P)-binding Rossmann-fold domains"/>
    <property type="match status" value="1"/>
</dbReference>
<dbReference type="PIRSF" id="PIRSF001439">
    <property type="entry name" value="CryM"/>
    <property type="match status" value="1"/>
</dbReference>
<gene>
    <name evidence="1" type="ORF">MON41_00445</name>
</gene>
<dbReference type="Gene3D" id="3.30.1780.10">
    <property type="entry name" value="ornithine cyclodeaminase, domain 1"/>
    <property type="match status" value="1"/>
</dbReference>
<comment type="caution">
    <text evidence="1">The sequence shown here is derived from an EMBL/GenBank/DDBJ whole genome shotgun (WGS) entry which is preliminary data.</text>
</comment>
<dbReference type="EMBL" id="JALBUU010000004">
    <property type="protein sequence ID" value="MCI0752229.1"/>
    <property type="molecule type" value="Genomic_DNA"/>
</dbReference>
<dbReference type="InterPro" id="IPR023401">
    <property type="entry name" value="ODC_N"/>
</dbReference>
<dbReference type="RefSeq" id="WP_120008383.1">
    <property type="nucleotide sequence ID" value="NZ_JALBUU010000004.1"/>
</dbReference>
<dbReference type="InterPro" id="IPR036291">
    <property type="entry name" value="NAD(P)-bd_dom_sf"/>
</dbReference>
<reference evidence="1 2" key="1">
    <citation type="submission" date="2022-03" db="EMBL/GenBank/DDBJ databases">
        <title>Complete genome analysis of Roseomonas KG 17.1 : a prolific producer of plant growth promoters.</title>
        <authorList>
            <person name="Saadouli I."/>
            <person name="Najjari A."/>
            <person name="Mosbah A."/>
            <person name="Ouzari H.I."/>
        </authorList>
    </citation>
    <scope>NUCLEOTIDE SEQUENCE [LARGE SCALE GENOMIC DNA]</scope>
    <source>
        <strain evidence="1 2">KG17-1</strain>
    </source>
</reference>
<accession>A0ABS9W0V9</accession>
<dbReference type="PANTHER" id="PTHR13812:SF19">
    <property type="entry name" value="KETIMINE REDUCTASE MU-CRYSTALLIN"/>
    <property type="match status" value="1"/>
</dbReference>
<dbReference type="InterPro" id="IPR003462">
    <property type="entry name" value="ODC_Mu_crystall"/>
</dbReference>